<reference evidence="2 3" key="1">
    <citation type="submission" date="2023-02" db="EMBL/GenBank/DDBJ databases">
        <title>LHISI_Scaffold_Assembly.</title>
        <authorList>
            <person name="Stuart O.P."/>
            <person name="Cleave R."/>
            <person name="Magrath M.J.L."/>
            <person name="Mikheyev A.S."/>
        </authorList>
    </citation>
    <scope>NUCLEOTIDE SEQUENCE [LARGE SCALE GENOMIC DNA]</scope>
    <source>
        <strain evidence="2">Daus_M_001</strain>
        <tissue evidence="2">Leg muscle</tissue>
    </source>
</reference>
<evidence type="ECO:0000259" key="1">
    <source>
        <dbReference type="Pfam" id="PF14291"/>
    </source>
</evidence>
<feature type="domain" description="DUF4371" evidence="1">
    <location>
        <begin position="105"/>
        <end position="236"/>
    </location>
</feature>
<evidence type="ECO:0000313" key="2">
    <source>
        <dbReference type="EMBL" id="KAJ8893351.1"/>
    </source>
</evidence>
<accession>A0ABQ9I9M8</accession>
<comment type="caution">
    <text evidence="2">The sequence shown here is derived from an EMBL/GenBank/DDBJ whole genome shotgun (WGS) entry which is preliminary data.</text>
</comment>
<name>A0ABQ9I9M8_9NEOP</name>
<dbReference type="Pfam" id="PF14291">
    <property type="entry name" value="DUF4371"/>
    <property type="match status" value="1"/>
</dbReference>
<dbReference type="InterPro" id="IPR025398">
    <property type="entry name" value="DUF4371"/>
</dbReference>
<evidence type="ECO:0000313" key="3">
    <source>
        <dbReference type="Proteomes" id="UP001159363"/>
    </source>
</evidence>
<keyword evidence="3" id="KW-1185">Reference proteome</keyword>
<dbReference type="EMBL" id="JARBHB010000002">
    <property type="protein sequence ID" value="KAJ8893351.1"/>
    <property type="molecule type" value="Genomic_DNA"/>
</dbReference>
<dbReference type="PANTHER" id="PTHR45749:SF21">
    <property type="entry name" value="DUF4371 DOMAIN-CONTAINING PROTEIN"/>
    <property type="match status" value="1"/>
</dbReference>
<gene>
    <name evidence="2" type="ORF">PR048_005942</name>
</gene>
<protein>
    <recommendedName>
        <fullName evidence="1">DUF4371 domain-containing protein</fullName>
    </recommendedName>
</protein>
<organism evidence="2 3">
    <name type="scientific">Dryococelus australis</name>
    <dbReference type="NCBI Taxonomy" id="614101"/>
    <lineage>
        <taxon>Eukaryota</taxon>
        <taxon>Metazoa</taxon>
        <taxon>Ecdysozoa</taxon>
        <taxon>Arthropoda</taxon>
        <taxon>Hexapoda</taxon>
        <taxon>Insecta</taxon>
        <taxon>Pterygota</taxon>
        <taxon>Neoptera</taxon>
        <taxon>Polyneoptera</taxon>
        <taxon>Phasmatodea</taxon>
        <taxon>Verophasmatodea</taxon>
        <taxon>Anareolatae</taxon>
        <taxon>Phasmatidae</taxon>
        <taxon>Eurycanthinae</taxon>
        <taxon>Dryococelus</taxon>
    </lineage>
</organism>
<dbReference type="Proteomes" id="UP001159363">
    <property type="component" value="Chromosome 2"/>
</dbReference>
<sequence length="277" mass="31621">MKRQKSVLAYFSNAKKKLWIHFQKLLQKPNKIEVNKERVKQRYINCKKAREKFKAHECSDFHLQAVLSYNQVTDGLPINAQLKTSLVENEECAFKCLTKILSTLDEGSFQQLLQMRAEDCPELKTFLKRNHNWCSPDIQNEMLQLLANELVRSHLCPKSSLYSVICDETCDVSGKEQMFICLRYIDEKLTSAELFVGLTTGEAISNIIFDVLIRLQLLVSHMRGQAYDGVSNMSGHKRDVLALVKEQQSLAPFIHCGAHSANFVLQDSCGASYVIKN</sequence>
<dbReference type="PANTHER" id="PTHR45749">
    <property type="match status" value="1"/>
</dbReference>
<proteinExistence type="predicted"/>